<keyword evidence="4" id="KW-0812">Transmembrane</keyword>
<dbReference type="InterPro" id="IPR015943">
    <property type="entry name" value="WD40/YVTN_repeat-like_dom_sf"/>
</dbReference>
<protein>
    <submittedName>
        <fullName evidence="7">Histidine kinase</fullName>
    </submittedName>
</protein>
<dbReference type="CDD" id="cd16917">
    <property type="entry name" value="HATPase_UhpB-NarQ-NarX-like"/>
    <property type="match status" value="1"/>
</dbReference>
<keyword evidence="2 7" id="KW-0418">Kinase</keyword>
<dbReference type="InterPro" id="IPR003594">
    <property type="entry name" value="HATPase_dom"/>
</dbReference>
<evidence type="ECO:0000256" key="2">
    <source>
        <dbReference type="ARBA" id="ARBA00022777"/>
    </source>
</evidence>
<gene>
    <name evidence="7" type="ORF">L0U89_08680</name>
</gene>
<evidence type="ECO:0000259" key="6">
    <source>
        <dbReference type="PROSITE" id="PS50109"/>
    </source>
</evidence>
<evidence type="ECO:0000256" key="5">
    <source>
        <dbReference type="SAM" id="SignalP"/>
    </source>
</evidence>
<feature type="signal peptide" evidence="5">
    <location>
        <begin position="1"/>
        <end position="19"/>
    </location>
</feature>
<evidence type="ECO:0000313" key="8">
    <source>
        <dbReference type="Proteomes" id="UP001201449"/>
    </source>
</evidence>
<dbReference type="InterPro" id="IPR011110">
    <property type="entry name" value="Reg_prop"/>
</dbReference>
<dbReference type="Gene3D" id="3.30.565.10">
    <property type="entry name" value="Histidine kinase-like ATPase, C-terminal domain"/>
    <property type="match status" value="1"/>
</dbReference>
<accession>A0ABS9BUY3</accession>
<organism evidence="7 8">
    <name type="scientific">Mariniradius sediminis</name>
    <dbReference type="NCBI Taxonomy" id="2909237"/>
    <lineage>
        <taxon>Bacteria</taxon>
        <taxon>Pseudomonadati</taxon>
        <taxon>Bacteroidota</taxon>
        <taxon>Cytophagia</taxon>
        <taxon>Cytophagales</taxon>
        <taxon>Cyclobacteriaceae</taxon>
        <taxon>Mariniradius</taxon>
    </lineage>
</organism>
<dbReference type="InterPro" id="IPR013783">
    <property type="entry name" value="Ig-like_fold"/>
</dbReference>
<dbReference type="InterPro" id="IPR005467">
    <property type="entry name" value="His_kinase_dom"/>
</dbReference>
<feature type="transmembrane region" description="Helical" evidence="4">
    <location>
        <begin position="770"/>
        <end position="788"/>
    </location>
</feature>
<dbReference type="Gene3D" id="2.60.40.10">
    <property type="entry name" value="Immunoglobulins"/>
    <property type="match status" value="1"/>
</dbReference>
<dbReference type="Pfam" id="PF07495">
    <property type="entry name" value="Y_Y_Y"/>
    <property type="match status" value="1"/>
</dbReference>
<sequence>MKKGLLLLLLTISCWHLHAETKRFYVTNLRTSDGLASNQVLTVFKDKHNYLWIGSSNGLQRFDGRKFMSYQIDTPQGRQPAQSVSEILVDRHEKMWLRVGDQYGSYIPEKQEFTPVPFEKNENRFQGESLWMDRKGNLFVILNNNKLLWIDQKKGKITDQNLPVKVPDGWRPRSIFEDKRGLYWVSNIEGISVYDPKSGEIYTHASNPLGLEVLKKPDLTYVFNVYEDSESIFWVNYWSPDERLLSYDPLTKIWRNHKSEISPPNTNYQEAYGHLELPNGEIWRYGIQTLASYDRRSKTFTPLIQSDIRFDKITKLIWDDAGGIWMATDAGLYFLHFDTPSIYFQERSTQDGNFEYQAVEEVIHRGDTSVWLGSWGKGIGILKPLTGELDSKWIYKGLPDAIETYQVWDLHHDKKRQVVWVALQKGLIQVIELDSKKVHYFYPEAFEGSTIRTIAEDAEGNLWFGTQSGSIIKYEGKGIDEEGFRRYRRFQGRIPKILISKDQHLWVTTTNEGVYELDLEEGKILRHLDNSILNSNNNEQLLQVNDSIFLIGYELLNKFNTRTGKNEVFSYSDGMLSNTIFGLEMDADGLVWIYTPNGLTRFDVKTNTFYSFGKNHFFSNIPNDGRSGTRFANGELAFVSNNGIIIFDPMQFARNLPPPVPTITGIELFGLYIGDGSLPEMRREFTSQENSLTFDFNILNFSKQDRFSYQYRLVGADPDWISAKSNFQAVYSLLPPGEYQFEVRSINESGVYSEPAVYAFEIKPSLVQTWWFKAFLGLLFLGIVALIYRMNVNRILAVVKLRSRLARDLHDDMGSTLSTINILSSMAKTKLGTDPAKTSEYISKISENSQRMMESMDDIVWSIKPQNDSMEKLIARMREFANQVLEGKDIVFSMEVDDRILGMKLSMDARRDLFLIFKEGINNAAKYSGAARVFISFGLEGHLFTMRIRDYGKGFDMAEIDEGNGLENMKKRASNLGGNLEIKTEAEKGTELTLRVHL</sequence>
<keyword evidence="4" id="KW-1133">Transmembrane helix</keyword>
<dbReference type="InterPro" id="IPR011123">
    <property type="entry name" value="Y_Y_Y"/>
</dbReference>
<dbReference type="Proteomes" id="UP001201449">
    <property type="component" value="Unassembled WGS sequence"/>
</dbReference>
<keyword evidence="3" id="KW-0902">Two-component regulatory system</keyword>
<dbReference type="Pfam" id="PF07730">
    <property type="entry name" value="HisKA_3"/>
    <property type="match status" value="1"/>
</dbReference>
<evidence type="ECO:0000256" key="3">
    <source>
        <dbReference type="ARBA" id="ARBA00023012"/>
    </source>
</evidence>
<keyword evidence="8" id="KW-1185">Reference proteome</keyword>
<name>A0ABS9BUY3_9BACT</name>
<evidence type="ECO:0000256" key="4">
    <source>
        <dbReference type="SAM" id="Phobius"/>
    </source>
</evidence>
<keyword evidence="1" id="KW-0808">Transferase</keyword>
<feature type="chain" id="PRO_5046466400" evidence="5">
    <location>
        <begin position="20"/>
        <end position="998"/>
    </location>
</feature>
<dbReference type="InterPro" id="IPR036890">
    <property type="entry name" value="HATPase_C_sf"/>
</dbReference>
<evidence type="ECO:0000313" key="7">
    <source>
        <dbReference type="EMBL" id="MCF1751144.1"/>
    </source>
</evidence>
<reference evidence="7 8" key="1">
    <citation type="submission" date="2022-01" db="EMBL/GenBank/DDBJ databases">
        <title>Mariniradius saccharolyticus sp. nov., isolated from sediment of a river.</title>
        <authorList>
            <person name="Liu H."/>
        </authorList>
    </citation>
    <scope>NUCLEOTIDE SEQUENCE [LARGE SCALE GENOMIC DNA]</scope>
    <source>
        <strain evidence="7 8">RY-2</strain>
    </source>
</reference>
<evidence type="ECO:0000256" key="1">
    <source>
        <dbReference type="ARBA" id="ARBA00022679"/>
    </source>
</evidence>
<dbReference type="SUPFAM" id="SSF63829">
    <property type="entry name" value="Calcium-dependent phosphotriesterase"/>
    <property type="match status" value="2"/>
</dbReference>
<dbReference type="PANTHER" id="PTHR24421">
    <property type="entry name" value="NITRATE/NITRITE SENSOR PROTEIN NARX-RELATED"/>
    <property type="match status" value="1"/>
</dbReference>
<dbReference type="Gene3D" id="1.20.5.1930">
    <property type="match status" value="1"/>
</dbReference>
<dbReference type="Pfam" id="PF07494">
    <property type="entry name" value="Reg_prop"/>
    <property type="match status" value="2"/>
</dbReference>
<dbReference type="RefSeq" id="WP_234861176.1">
    <property type="nucleotide sequence ID" value="NZ_JAKEVZ010000005.1"/>
</dbReference>
<dbReference type="InterPro" id="IPR011712">
    <property type="entry name" value="Sig_transdc_His_kin_sub3_dim/P"/>
</dbReference>
<dbReference type="SUPFAM" id="SSF55874">
    <property type="entry name" value="ATPase domain of HSP90 chaperone/DNA topoisomerase II/histidine kinase"/>
    <property type="match status" value="1"/>
</dbReference>
<dbReference type="Gene3D" id="2.130.10.10">
    <property type="entry name" value="YVTN repeat-like/Quinoprotein amine dehydrogenase"/>
    <property type="match status" value="3"/>
</dbReference>
<dbReference type="GO" id="GO:0016301">
    <property type="term" value="F:kinase activity"/>
    <property type="evidence" value="ECO:0007669"/>
    <property type="project" value="UniProtKB-KW"/>
</dbReference>
<keyword evidence="4" id="KW-0472">Membrane</keyword>
<comment type="caution">
    <text evidence="7">The sequence shown here is derived from an EMBL/GenBank/DDBJ whole genome shotgun (WGS) entry which is preliminary data.</text>
</comment>
<dbReference type="EMBL" id="JAKEVZ010000005">
    <property type="protein sequence ID" value="MCF1751144.1"/>
    <property type="molecule type" value="Genomic_DNA"/>
</dbReference>
<dbReference type="Pfam" id="PF02518">
    <property type="entry name" value="HATPase_c"/>
    <property type="match status" value="1"/>
</dbReference>
<dbReference type="PROSITE" id="PS50109">
    <property type="entry name" value="HIS_KIN"/>
    <property type="match status" value="1"/>
</dbReference>
<proteinExistence type="predicted"/>
<keyword evidence="5" id="KW-0732">Signal</keyword>
<dbReference type="InterPro" id="IPR050482">
    <property type="entry name" value="Sensor_HK_TwoCompSys"/>
</dbReference>
<feature type="domain" description="Histidine kinase" evidence="6">
    <location>
        <begin position="808"/>
        <end position="998"/>
    </location>
</feature>